<dbReference type="InterPro" id="IPR011990">
    <property type="entry name" value="TPR-like_helical_dom_sf"/>
</dbReference>
<name>A0A0K1ERH5_CHOCO</name>
<evidence type="ECO:0000256" key="1">
    <source>
        <dbReference type="ARBA" id="ARBA00022737"/>
    </source>
</evidence>
<dbReference type="KEGG" id="ccro:CMC5_074830"/>
<evidence type="ECO:0000313" key="5">
    <source>
        <dbReference type="EMBL" id="AKT43252.1"/>
    </source>
</evidence>
<dbReference type="Pfam" id="PF07719">
    <property type="entry name" value="TPR_2"/>
    <property type="match status" value="1"/>
</dbReference>
<evidence type="ECO:0000256" key="4">
    <source>
        <dbReference type="SAM" id="Phobius"/>
    </source>
</evidence>
<dbReference type="AlphaFoldDB" id="A0A0K1ERH5"/>
<sequence>MLRPQSGGGREQQPGRDESVRVSRVARYKIGYVVALCVVAALAFGVVHALGREPEVLLAVGVALLVPGRVQGVVFRALFQGRRAFATGHAEVALKHFERFLGQLRAAPWRKRMLWLSWSVYTPDAEAMALNNVGSTLMVLGKFDEAARVFEEALAVDPLYPLPHFNMAIVEQVRGNSAAAARLAGESARLGYAHSTLDVVIHRAQALLATVEGRRAGEA</sequence>
<keyword evidence="4" id="KW-0472">Membrane</keyword>
<proteinExistence type="predicted"/>
<protein>
    <submittedName>
        <fullName evidence="5">Uncharacterized protein</fullName>
    </submittedName>
</protein>
<dbReference type="PROSITE" id="PS50005">
    <property type="entry name" value="TPR"/>
    <property type="match status" value="1"/>
</dbReference>
<feature type="transmembrane region" description="Helical" evidence="4">
    <location>
        <begin position="56"/>
        <end position="79"/>
    </location>
</feature>
<dbReference type="SUPFAM" id="SSF48452">
    <property type="entry name" value="TPR-like"/>
    <property type="match status" value="1"/>
</dbReference>
<keyword evidence="6" id="KW-1185">Reference proteome</keyword>
<dbReference type="SMART" id="SM00028">
    <property type="entry name" value="TPR"/>
    <property type="match status" value="1"/>
</dbReference>
<dbReference type="PROSITE" id="PS50293">
    <property type="entry name" value="TPR_REGION"/>
    <property type="match status" value="1"/>
</dbReference>
<organism evidence="5 6">
    <name type="scientific">Chondromyces crocatus</name>
    <dbReference type="NCBI Taxonomy" id="52"/>
    <lineage>
        <taxon>Bacteria</taxon>
        <taxon>Pseudomonadati</taxon>
        <taxon>Myxococcota</taxon>
        <taxon>Polyangia</taxon>
        <taxon>Polyangiales</taxon>
        <taxon>Polyangiaceae</taxon>
        <taxon>Chondromyces</taxon>
    </lineage>
</organism>
<feature type="transmembrane region" description="Helical" evidence="4">
    <location>
        <begin position="30"/>
        <end position="50"/>
    </location>
</feature>
<keyword evidence="1" id="KW-0677">Repeat</keyword>
<dbReference type="OrthoDB" id="9942411at2"/>
<dbReference type="Gene3D" id="1.25.40.10">
    <property type="entry name" value="Tetratricopeptide repeat domain"/>
    <property type="match status" value="1"/>
</dbReference>
<evidence type="ECO:0000256" key="2">
    <source>
        <dbReference type="ARBA" id="ARBA00022803"/>
    </source>
</evidence>
<gene>
    <name evidence="5" type="ORF">CMC5_074830</name>
</gene>
<dbReference type="EMBL" id="CP012159">
    <property type="protein sequence ID" value="AKT43252.1"/>
    <property type="molecule type" value="Genomic_DNA"/>
</dbReference>
<evidence type="ECO:0000313" key="6">
    <source>
        <dbReference type="Proteomes" id="UP000067626"/>
    </source>
</evidence>
<dbReference type="InterPro" id="IPR019734">
    <property type="entry name" value="TPR_rpt"/>
</dbReference>
<keyword evidence="2 3" id="KW-0802">TPR repeat</keyword>
<dbReference type="Proteomes" id="UP000067626">
    <property type="component" value="Chromosome"/>
</dbReference>
<dbReference type="PROSITE" id="PS00150">
    <property type="entry name" value="ACYLPHOSPHATASE_1"/>
    <property type="match status" value="1"/>
</dbReference>
<keyword evidence="4" id="KW-0812">Transmembrane</keyword>
<reference evidence="5 6" key="1">
    <citation type="submission" date="2015-07" db="EMBL/GenBank/DDBJ databases">
        <title>Genome analysis of myxobacterium Chondromyces crocatus Cm c5 reveals a high potential for natural compound synthesis and the genetic basis for the loss of fruiting body formation.</title>
        <authorList>
            <person name="Zaburannyi N."/>
            <person name="Bunk B."/>
            <person name="Maier J."/>
            <person name="Overmann J."/>
            <person name="Mueller R."/>
        </authorList>
    </citation>
    <scope>NUCLEOTIDE SEQUENCE [LARGE SCALE GENOMIC DNA]</scope>
    <source>
        <strain evidence="5 6">Cm c5</strain>
    </source>
</reference>
<dbReference type="InterPro" id="IPR013105">
    <property type="entry name" value="TPR_2"/>
</dbReference>
<keyword evidence="4" id="KW-1133">Transmembrane helix</keyword>
<accession>A0A0K1ERH5</accession>
<feature type="repeat" description="TPR" evidence="3">
    <location>
        <begin position="127"/>
        <end position="160"/>
    </location>
</feature>
<evidence type="ECO:0000256" key="3">
    <source>
        <dbReference type="PROSITE-ProRule" id="PRU00339"/>
    </source>
</evidence>
<dbReference type="InterPro" id="IPR017968">
    <property type="entry name" value="Acylphosphatase_CS"/>
</dbReference>
<dbReference type="STRING" id="52.CMC5_074830"/>